<reference evidence="3" key="2">
    <citation type="journal article" date="2023" name="Microbiol Resour">
        <title>Decontamination and Annotation of the Draft Genome Sequence of the Oomycete Lagenidium giganteum ARSEF 373.</title>
        <authorList>
            <person name="Morgan W.R."/>
            <person name="Tartar A."/>
        </authorList>
    </citation>
    <scope>NUCLEOTIDE SEQUENCE</scope>
    <source>
        <strain evidence="3">ARSEF 373</strain>
    </source>
</reference>
<evidence type="ECO:0000313" key="4">
    <source>
        <dbReference type="Proteomes" id="UP001146120"/>
    </source>
</evidence>
<reference evidence="3" key="1">
    <citation type="submission" date="2022-11" db="EMBL/GenBank/DDBJ databases">
        <authorList>
            <person name="Morgan W.R."/>
            <person name="Tartar A."/>
        </authorList>
    </citation>
    <scope>NUCLEOTIDE SEQUENCE</scope>
    <source>
        <strain evidence="3">ARSEF 373</strain>
    </source>
</reference>
<sequence length="737" mass="83300">MGRRHHSRTLDAEQDPIATEKRDSVLGGPGWGSSALEKMKDRATMAKNHMSPQIQKMRDNTSKRLEKYQPSIDRVKSSASAAAERMQPALSRVKEGSSQGWSILRNRLPNTAPIADKIHTMGMHVVSDILGDSAVEVVFVDDPAAASAMFVEMYKPHANDARTLGSRMPTLIRSISNRSNASSRSNSTTGASPAEQCFANRYILSKILVFGGSMQILGNMLAVNQACRGFIIGEKRLWRFCVRYGPMPQSIRFNFWEHVAGVQAVREASELDFDTYLQMAISKGGSTELIMTDVRRTYGRVAPHKRSENEEIVDVEKELINQLSDILHALSGRFPDVGYCQGMDYIAAHVLDHVKRSSEARISAGSESPTRSTNAAATRIEVERAFWILVSLFENYGLRQMFSPGLQKLHLHCYQFQRLFELGFPTLSDHFDDEKVMAEMFIVGWFQTLFLYLNVLPRETLDRIWDIFLVENNWKIMQRVSLALLQQSEPFIVSRPIDEMMQFLNTFGNKSKELLAADVLIPKALSIKVTNTVLTKLQKQHNRRPDQRRKSVSRQSVSAIEPTLNGQSLWVRDYLQYVRNKSRIAFLVLRQGIHSLQAILRESGDAPHAMVDFSKLIPKESVVDVFATVSLPDKPVRCATQKDVELDVHKLFMVSKVVAALPFQMEDASRPDVLHTKDSNFVNFDLQTPLNVRAPVNQAIVRIQARFGRFFREFLESRNFVEIHTPRLTAGATESGL</sequence>
<dbReference type="GO" id="GO:0031267">
    <property type="term" value="F:small GTPase binding"/>
    <property type="evidence" value="ECO:0007669"/>
    <property type="project" value="TreeGrafter"/>
</dbReference>
<dbReference type="Gene3D" id="1.10.8.270">
    <property type="entry name" value="putative rabgap domain of human tbc1 domain family member 14 like domains"/>
    <property type="match status" value="1"/>
</dbReference>
<evidence type="ECO:0000313" key="3">
    <source>
        <dbReference type="EMBL" id="DAZ95228.1"/>
    </source>
</evidence>
<dbReference type="SUPFAM" id="SSF50249">
    <property type="entry name" value="Nucleic acid-binding proteins"/>
    <property type="match status" value="1"/>
</dbReference>
<protein>
    <recommendedName>
        <fullName evidence="2">Rab-GAP TBC domain-containing protein</fullName>
    </recommendedName>
</protein>
<dbReference type="InterPro" id="IPR045864">
    <property type="entry name" value="aa-tRNA-synth_II/BPL/LPL"/>
</dbReference>
<dbReference type="GO" id="GO:0005096">
    <property type="term" value="F:GTPase activator activity"/>
    <property type="evidence" value="ECO:0007669"/>
    <property type="project" value="TreeGrafter"/>
</dbReference>
<dbReference type="PROSITE" id="PS50086">
    <property type="entry name" value="TBC_RABGAP"/>
    <property type="match status" value="1"/>
</dbReference>
<dbReference type="CDD" id="cd04320">
    <property type="entry name" value="AspRS_cyto_N"/>
    <property type="match status" value="1"/>
</dbReference>
<organism evidence="3 4">
    <name type="scientific">Lagenidium giganteum</name>
    <dbReference type="NCBI Taxonomy" id="4803"/>
    <lineage>
        <taxon>Eukaryota</taxon>
        <taxon>Sar</taxon>
        <taxon>Stramenopiles</taxon>
        <taxon>Oomycota</taxon>
        <taxon>Peronosporomycetes</taxon>
        <taxon>Pythiales</taxon>
        <taxon>Pythiaceae</taxon>
    </lineage>
</organism>
<dbReference type="Gene3D" id="3.30.930.10">
    <property type="entry name" value="Bira Bifunctional Protein, Domain 2"/>
    <property type="match status" value="1"/>
</dbReference>
<evidence type="ECO:0000256" key="1">
    <source>
        <dbReference type="SAM" id="MobiDB-lite"/>
    </source>
</evidence>
<dbReference type="Proteomes" id="UP001146120">
    <property type="component" value="Unassembled WGS sequence"/>
</dbReference>
<feature type="region of interest" description="Disordered" evidence="1">
    <location>
        <begin position="538"/>
        <end position="557"/>
    </location>
</feature>
<keyword evidence="4" id="KW-1185">Reference proteome</keyword>
<dbReference type="PANTHER" id="PTHR47219">
    <property type="entry name" value="RAB GTPASE-ACTIVATING PROTEIN 1-LIKE"/>
    <property type="match status" value="1"/>
</dbReference>
<evidence type="ECO:0000259" key="2">
    <source>
        <dbReference type="PROSITE" id="PS50086"/>
    </source>
</evidence>
<dbReference type="SUPFAM" id="SSF55681">
    <property type="entry name" value="Class II aaRS and biotin synthetases"/>
    <property type="match status" value="1"/>
</dbReference>
<dbReference type="InterPro" id="IPR012340">
    <property type="entry name" value="NA-bd_OB-fold"/>
</dbReference>
<dbReference type="InterPro" id="IPR050302">
    <property type="entry name" value="Rab_GAP_TBC_domain"/>
</dbReference>
<dbReference type="EMBL" id="DAKRPA010000213">
    <property type="protein sequence ID" value="DAZ95228.1"/>
    <property type="molecule type" value="Genomic_DNA"/>
</dbReference>
<feature type="region of interest" description="Disordered" evidence="1">
    <location>
        <begin position="1"/>
        <end position="60"/>
    </location>
</feature>
<dbReference type="SUPFAM" id="SSF47923">
    <property type="entry name" value="Ypt/Rab-GAP domain of gyp1p"/>
    <property type="match status" value="2"/>
</dbReference>
<dbReference type="SMART" id="SM00164">
    <property type="entry name" value="TBC"/>
    <property type="match status" value="1"/>
</dbReference>
<accession>A0AAV2YPE6</accession>
<dbReference type="InterPro" id="IPR035969">
    <property type="entry name" value="Rab-GAP_TBC_sf"/>
</dbReference>
<proteinExistence type="predicted"/>
<feature type="domain" description="Rab-GAP TBC" evidence="2">
    <location>
        <begin position="246"/>
        <end position="472"/>
    </location>
</feature>
<name>A0AAV2YPE6_9STRA</name>
<dbReference type="Gene3D" id="1.10.472.80">
    <property type="entry name" value="Ypt/Rab-GAP domain of gyp1p, domain 3"/>
    <property type="match status" value="1"/>
</dbReference>
<dbReference type="AlphaFoldDB" id="A0AAV2YPE6"/>
<comment type="caution">
    <text evidence="3">The sequence shown here is derived from an EMBL/GenBank/DDBJ whole genome shotgun (WGS) entry which is preliminary data.</text>
</comment>
<gene>
    <name evidence="3" type="ORF">N0F65_003463</name>
</gene>
<dbReference type="InterPro" id="IPR000195">
    <property type="entry name" value="Rab-GAP-TBC_dom"/>
</dbReference>
<dbReference type="PANTHER" id="PTHR47219:SF9">
    <property type="entry name" value="GTPASE ACTIVATING PROTEIN AND CENTROSOME-ASSOCIATED, ISOFORM B"/>
    <property type="match status" value="1"/>
</dbReference>
<dbReference type="Gene3D" id="2.40.50.140">
    <property type="entry name" value="Nucleic acid-binding proteins"/>
    <property type="match status" value="1"/>
</dbReference>
<dbReference type="Pfam" id="PF00566">
    <property type="entry name" value="RabGAP-TBC"/>
    <property type="match status" value="1"/>
</dbReference>